<reference evidence="3" key="1">
    <citation type="submission" date="2020-03" db="EMBL/GenBank/DDBJ databases">
        <authorList>
            <person name="He L."/>
        </authorList>
    </citation>
    <scope>NUCLEOTIDE SEQUENCE</scope>
    <source>
        <strain evidence="3">CkLH20</strain>
    </source>
</reference>
<sequence>MRTTTVLASIATLLLLAHRAQAFDIYLMKSSDCPEEEDIDVVCEDTDVGRCCNGHVGVLYSSATATDDKEGVVLYALNQGQPADSPNRCGLQIARDDACATVDIPMGSAAGVLGRSEEEEEEEDDSSESERRRRHARDVTPSKDATPEKEEEEAAPKKETWIEKNKKVKRDASGWIQQQFTSYAVRSKTHIYKLSRDSEHAPAFEALTERQERVDFVKRHGVAQRR</sequence>
<feature type="signal peptide" evidence="2">
    <location>
        <begin position="1"/>
        <end position="22"/>
    </location>
</feature>
<dbReference type="AlphaFoldDB" id="A0A9P6I1H5"/>
<protein>
    <recommendedName>
        <fullName evidence="5">Secreted protein</fullName>
    </recommendedName>
</protein>
<reference evidence="3" key="2">
    <citation type="submission" date="2020-11" db="EMBL/GenBank/DDBJ databases">
        <title>Whole genome sequencing of Colletotrichum sp.</title>
        <authorList>
            <person name="Li H."/>
        </authorList>
    </citation>
    <scope>NUCLEOTIDE SEQUENCE</scope>
    <source>
        <strain evidence="3">CkLH20</strain>
    </source>
</reference>
<dbReference type="Proteomes" id="UP000781932">
    <property type="component" value="Unassembled WGS sequence"/>
</dbReference>
<feature type="region of interest" description="Disordered" evidence="1">
    <location>
        <begin position="109"/>
        <end position="168"/>
    </location>
</feature>
<evidence type="ECO:0000313" key="4">
    <source>
        <dbReference type="Proteomes" id="UP000781932"/>
    </source>
</evidence>
<keyword evidence="2" id="KW-0732">Signal</keyword>
<feature type="chain" id="PRO_5040333648" description="Secreted protein" evidence="2">
    <location>
        <begin position="23"/>
        <end position="226"/>
    </location>
</feature>
<evidence type="ECO:0000256" key="2">
    <source>
        <dbReference type="SAM" id="SignalP"/>
    </source>
</evidence>
<dbReference type="OrthoDB" id="4774382at2759"/>
<evidence type="ECO:0000256" key="1">
    <source>
        <dbReference type="SAM" id="MobiDB-lite"/>
    </source>
</evidence>
<comment type="caution">
    <text evidence="3">The sequence shown here is derived from an EMBL/GenBank/DDBJ whole genome shotgun (WGS) entry which is preliminary data.</text>
</comment>
<dbReference type="RefSeq" id="XP_038743980.1">
    <property type="nucleotide sequence ID" value="XM_038890797.1"/>
</dbReference>
<dbReference type="GeneID" id="62163871"/>
<accession>A0A9P6I1H5</accession>
<organism evidence="3 4">
    <name type="scientific">Colletotrichum karsti</name>
    <dbReference type="NCBI Taxonomy" id="1095194"/>
    <lineage>
        <taxon>Eukaryota</taxon>
        <taxon>Fungi</taxon>
        <taxon>Dikarya</taxon>
        <taxon>Ascomycota</taxon>
        <taxon>Pezizomycotina</taxon>
        <taxon>Sordariomycetes</taxon>
        <taxon>Hypocreomycetidae</taxon>
        <taxon>Glomerellales</taxon>
        <taxon>Glomerellaceae</taxon>
        <taxon>Colletotrichum</taxon>
        <taxon>Colletotrichum boninense species complex</taxon>
    </lineage>
</organism>
<gene>
    <name evidence="3" type="ORF">CkaCkLH20_08082</name>
</gene>
<evidence type="ECO:0008006" key="5">
    <source>
        <dbReference type="Google" id="ProtNLM"/>
    </source>
</evidence>
<dbReference type="EMBL" id="JAATWM020000026">
    <property type="protein sequence ID" value="KAF9874519.1"/>
    <property type="molecule type" value="Genomic_DNA"/>
</dbReference>
<evidence type="ECO:0000313" key="3">
    <source>
        <dbReference type="EMBL" id="KAF9874519.1"/>
    </source>
</evidence>
<feature type="compositionally biased region" description="Basic and acidic residues" evidence="1">
    <location>
        <begin position="137"/>
        <end position="165"/>
    </location>
</feature>
<keyword evidence="4" id="KW-1185">Reference proteome</keyword>
<feature type="compositionally biased region" description="Acidic residues" evidence="1">
    <location>
        <begin position="117"/>
        <end position="127"/>
    </location>
</feature>
<proteinExistence type="predicted"/>
<name>A0A9P6I1H5_9PEZI</name>